<dbReference type="EMBL" id="BAAACF010000001">
    <property type="protein sequence ID" value="GAA0720669.1"/>
    <property type="molecule type" value="Genomic_DNA"/>
</dbReference>
<dbReference type="Proteomes" id="UP001500339">
    <property type="component" value="Unassembled WGS sequence"/>
</dbReference>
<accession>A0ABP3TYH1</accession>
<name>A0ABP3TYH1_9CLOT</name>
<gene>
    <name evidence="1" type="ORF">GCM10008905_10110</name>
</gene>
<comment type="caution">
    <text evidence="1">The sequence shown here is derived from an EMBL/GenBank/DDBJ whole genome shotgun (WGS) entry which is preliminary data.</text>
</comment>
<reference evidence="2" key="1">
    <citation type="journal article" date="2019" name="Int. J. Syst. Evol. Microbiol.">
        <title>The Global Catalogue of Microorganisms (GCM) 10K type strain sequencing project: providing services to taxonomists for standard genome sequencing and annotation.</title>
        <authorList>
            <consortium name="The Broad Institute Genomics Platform"/>
            <consortium name="The Broad Institute Genome Sequencing Center for Infectious Disease"/>
            <person name="Wu L."/>
            <person name="Ma J."/>
        </authorList>
    </citation>
    <scope>NUCLEOTIDE SEQUENCE [LARGE SCALE GENOMIC DNA]</scope>
    <source>
        <strain evidence="2">JCM 1405</strain>
    </source>
</reference>
<sequence>MKKDFDGRVAVLVLYNPNKEQEEIKLFVDVTGRYAGGGARYINLPNFLYGGQKGGYDESEKKEISFNEEITIYNLVSQKRDGDEIKGPMWKLNVKLKIRDK</sequence>
<proteinExistence type="predicted"/>
<organism evidence="1 2">
    <name type="scientific">Clostridium malenominatum</name>
    <dbReference type="NCBI Taxonomy" id="1539"/>
    <lineage>
        <taxon>Bacteria</taxon>
        <taxon>Bacillati</taxon>
        <taxon>Bacillota</taxon>
        <taxon>Clostridia</taxon>
        <taxon>Eubacteriales</taxon>
        <taxon>Clostridiaceae</taxon>
        <taxon>Clostridium</taxon>
    </lineage>
</organism>
<evidence type="ECO:0000313" key="1">
    <source>
        <dbReference type="EMBL" id="GAA0720669.1"/>
    </source>
</evidence>
<keyword evidence="2" id="KW-1185">Reference proteome</keyword>
<evidence type="ECO:0000313" key="2">
    <source>
        <dbReference type="Proteomes" id="UP001500339"/>
    </source>
</evidence>
<dbReference type="RefSeq" id="WP_343767350.1">
    <property type="nucleotide sequence ID" value="NZ_BAAACF010000001.1"/>
</dbReference>
<protein>
    <submittedName>
        <fullName evidence="1">Uncharacterized protein</fullName>
    </submittedName>
</protein>